<name>A0A699QRH5_TANCI</name>
<dbReference type="PANTHER" id="PTHR40396:SF1">
    <property type="entry name" value="ATPASE AAA-TYPE CORE DOMAIN-CONTAINING PROTEIN"/>
    <property type="match status" value="1"/>
</dbReference>
<dbReference type="PANTHER" id="PTHR40396">
    <property type="entry name" value="ATPASE-LIKE PROTEIN"/>
    <property type="match status" value="1"/>
</dbReference>
<dbReference type="SUPFAM" id="SSF52540">
    <property type="entry name" value="P-loop containing nucleoside triphosphate hydrolases"/>
    <property type="match status" value="1"/>
</dbReference>
<dbReference type="InterPro" id="IPR027417">
    <property type="entry name" value="P-loop_NTPase"/>
</dbReference>
<feature type="domain" description="ATPase AAA-type core" evidence="1">
    <location>
        <begin position="131"/>
        <end position="208"/>
    </location>
</feature>
<accession>A0A699QRH5</accession>
<dbReference type="GO" id="GO:0005524">
    <property type="term" value="F:ATP binding"/>
    <property type="evidence" value="ECO:0007669"/>
    <property type="project" value="InterPro"/>
</dbReference>
<organism evidence="2">
    <name type="scientific">Tanacetum cinerariifolium</name>
    <name type="common">Dalmatian daisy</name>
    <name type="synonym">Chrysanthemum cinerariifolium</name>
    <dbReference type="NCBI Taxonomy" id="118510"/>
    <lineage>
        <taxon>Eukaryota</taxon>
        <taxon>Viridiplantae</taxon>
        <taxon>Streptophyta</taxon>
        <taxon>Embryophyta</taxon>
        <taxon>Tracheophyta</taxon>
        <taxon>Spermatophyta</taxon>
        <taxon>Magnoliopsida</taxon>
        <taxon>eudicotyledons</taxon>
        <taxon>Gunneridae</taxon>
        <taxon>Pentapetalae</taxon>
        <taxon>asterids</taxon>
        <taxon>campanulids</taxon>
        <taxon>Asterales</taxon>
        <taxon>Asteraceae</taxon>
        <taxon>Asteroideae</taxon>
        <taxon>Anthemideae</taxon>
        <taxon>Anthemidinae</taxon>
        <taxon>Tanacetum</taxon>
    </lineage>
</organism>
<dbReference type="Pfam" id="PF13304">
    <property type="entry name" value="AAA_21"/>
    <property type="match status" value="1"/>
</dbReference>
<dbReference type="Gene3D" id="3.40.50.300">
    <property type="entry name" value="P-loop containing nucleotide triphosphate hydrolases"/>
    <property type="match status" value="1"/>
</dbReference>
<protein>
    <recommendedName>
        <fullName evidence="1">ATPase AAA-type core domain-containing protein</fullName>
    </recommendedName>
</protein>
<gene>
    <name evidence="2" type="ORF">Tci_849719</name>
</gene>
<dbReference type="InterPro" id="IPR003959">
    <property type="entry name" value="ATPase_AAA_core"/>
</dbReference>
<feature type="non-terminal residue" evidence="2">
    <location>
        <position position="1"/>
    </location>
</feature>
<sequence>VKENVHGIESMLAVISWFDDVLVIITPNSIFHGLEGRIQNSKSVSTLYAKYLNYFDTGIAGLDILKTDLEQIPDMPSEIMQQLLETVKAQKKVRAYIGGPNNQRFLFCKDSSDDEGEMMRLVTQHKHADSEETSYFEIYEESDGTRRLLDLIPAVLDLGTTEKVFFIDELDRSLHPIITRTIVDDFFNKSPSANSQLIVTTHEASILDQDILRKDEVWFVKKNRDGSSMIYSLEEFKPRFDSDIRKGYLTGRFGAIPFIHSQKGLQSLAES</sequence>
<evidence type="ECO:0000313" key="2">
    <source>
        <dbReference type="EMBL" id="GFC77749.1"/>
    </source>
</evidence>
<comment type="caution">
    <text evidence="2">The sequence shown here is derived from an EMBL/GenBank/DDBJ whole genome shotgun (WGS) entry which is preliminary data.</text>
</comment>
<dbReference type="GO" id="GO:0016887">
    <property type="term" value="F:ATP hydrolysis activity"/>
    <property type="evidence" value="ECO:0007669"/>
    <property type="project" value="InterPro"/>
</dbReference>
<evidence type="ECO:0000259" key="1">
    <source>
        <dbReference type="Pfam" id="PF13304"/>
    </source>
</evidence>
<reference evidence="2" key="1">
    <citation type="journal article" date="2019" name="Sci. Rep.">
        <title>Draft genome of Tanacetum cinerariifolium, the natural source of mosquito coil.</title>
        <authorList>
            <person name="Yamashiro T."/>
            <person name="Shiraishi A."/>
            <person name="Satake H."/>
            <person name="Nakayama K."/>
        </authorList>
    </citation>
    <scope>NUCLEOTIDE SEQUENCE</scope>
</reference>
<dbReference type="EMBL" id="BKCJ011062465">
    <property type="protein sequence ID" value="GFC77749.1"/>
    <property type="molecule type" value="Genomic_DNA"/>
</dbReference>
<dbReference type="AlphaFoldDB" id="A0A699QRH5"/>
<proteinExistence type="predicted"/>